<dbReference type="Pfam" id="PF03351">
    <property type="entry name" value="DOMON"/>
    <property type="match status" value="2"/>
</dbReference>
<protein>
    <submittedName>
        <fullName evidence="6">Uncharacterized protein LOC106158210</fullName>
    </submittedName>
</protein>
<dbReference type="PROSITE" id="PS50836">
    <property type="entry name" value="DOMON"/>
    <property type="match status" value="2"/>
</dbReference>
<dbReference type="PROSITE" id="PS50024">
    <property type="entry name" value="SEA"/>
    <property type="match status" value="1"/>
</dbReference>
<dbReference type="SUPFAM" id="SSF82671">
    <property type="entry name" value="SEA domain"/>
    <property type="match status" value="1"/>
</dbReference>
<dbReference type="SMART" id="SM00664">
    <property type="entry name" value="DoH"/>
    <property type="match status" value="2"/>
</dbReference>
<dbReference type="SUPFAM" id="SSF49344">
    <property type="entry name" value="CBD9-like"/>
    <property type="match status" value="1"/>
</dbReference>
<dbReference type="InterPro" id="IPR000082">
    <property type="entry name" value="SEA_dom"/>
</dbReference>
<dbReference type="AlphaFoldDB" id="A0A1S3HVJ3"/>
<evidence type="ECO:0000256" key="1">
    <source>
        <dbReference type="SAM" id="MobiDB-lite"/>
    </source>
</evidence>
<evidence type="ECO:0000313" key="6">
    <source>
        <dbReference type="RefSeq" id="XP_013389566.1"/>
    </source>
</evidence>
<dbReference type="Gene3D" id="3.30.70.960">
    <property type="entry name" value="SEA domain"/>
    <property type="match status" value="1"/>
</dbReference>
<dbReference type="STRING" id="7574.A0A1S3HVJ3"/>
<dbReference type="InterPro" id="IPR005018">
    <property type="entry name" value="DOMON_domain"/>
</dbReference>
<feature type="compositionally biased region" description="Basic and acidic residues" evidence="1">
    <location>
        <begin position="473"/>
        <end position="482"/>
    </location>
</feature>
<evidence type="ECO:0000259" key="4">
    <source>
        <dbReference type="PROSITE" id="PS50836"/>
    </source>
</evidence>
<keyword evidence="2" id="KW-1133">Transmembrane helix</keyword>
<dbReference type="KEGG" id="lak:106158210"/>
<dbReference type="InterPro" id="IPR036364">
    <property type="entry name" value="SEA_dom_sf"/>
</dbReference>
<dbReference type="Gene3D" id="2.60.40.1210">
    <property type="entry name" value="Cellobiose dehydrogenase, cytochrome domain"/>
    <property type="match status" value="1"/>
</dbReference>
<feature type="domain" description="SEA" evidence="3">
    <location>
        <begin position="304"/>
        <end position="416"/>
    </location>
</feature>
<dbReference type="RefSeq" id="XP_013389566.1">
    <property type="nucleotide sequence ID" value="XM_013534112.2"/>
</dbReference>
<evidence type="ECO:0000259" key="3">
    <source>
        <dbReference type="PROSITE" id="PS50024"/>
    </source>
</evidence>
<gene>
    <name evidence="6" type="primary">LOC106158210</name>
</gene>
<proteinExistence type="predicted"/>
<keyword evidence="5" id="KW-1185">Reference proteome</keyword>
<dbReference type="PANTHER" id="PTHR46901:SF2">
    <property type="entry name" value="GH04942P"/>
    <property type="match status" value="1"/>
</dbReference>
<dbReference type="PANTHER" id="PTHR46901">
    <property type="entry name" value="GH04942P"/>
    <property type="match status" value="1"/>
</dbReference>
<dbReference type="OrthoDB" id="188511at2759"/>
<feature type="domain" description="DOMON" evidence="4">
    <location>
        <begin position="1"/>
        <end position="84"/>
    </location>
</feature>
<dbReference type="GeneID" id="106158210"/>
<evidence type="ECO:0000256" key="2">
    <source>
        <dbReference type="SAM" id="Phobius"/>
    </source>
</evidence>
<accession>A0A1S3HVJ3</accession>
<organism evidence="5 6">
    <name type="scientific">Lingula anatina</name>
    <name type="common">Brachiopod</name>
    <name type="synonym">Lingula unguis</name>
    <dbReference type="NCBI Taxonomy" id="7574"/>
    <lineage>
        <taxon>Eukaryota</taxon>
        <taxon>Metazoa</taxon>
        <taxon>Spiralia</taxon>
        <taxon>Lophotrochozoa</taxon>
        <taxon>Brachiopoda</taxon>
        <taxon>Linguliformea</taxon>
        <taxon>Lingulata</taxon>
        <taxon>Lingulida</taxon>
        <taxon>Linguloidea</taxon>
        <taxon>Lingulidae</taxon>
        <taxon>Lingula</taxon>
    </lineage>
</organism>
<feature type="region of interest" description="Disordered" evidence="1">
    <location>
        <begin position="466"/>
        <end position="512"/>
    </location>
</feature>
<feature type="transmembrane region" description="Helical" evidence="2">
    <location>
        <begin position="432"/>
        <end position="452"/>
    </location>
</feature>
<dbReference type="InParanoid" id="A0A1S3HVJ3"/>
<sequence>MDCTDIVIGRARGMRGNVGDYYTRDRSSPRPDSFYDNGFNSLTAALAYEQNGVTTVLFRKKLEATEQQDHDIRNELMHVIWARGQQIGQYHHNPESGLEKGNPAVSNFYRPDEIKYHGHGAQRGQARLNFVEQPITKPCGNEYKQPTSCTDDDCEYKATWEYDAAVDEVTFTLKAKNTENKWIGIGFSPDRNMPDTDVIVGWVEADGRVVVQDRKAVGYSPPLVDSRSDIKNIEGSQLFGVTTIKFTRARNTGDNQNDFQFSDTDCYYFMYAVGGSVSGTSINKHAKTPVISSEKICIKTCSSVTVTMSASVRFTSVTFSENLRNRNTEEFIELESKVKAAVEPALKEALPGYRSVRVAEFAPGSVVAKLDIEADVPDNSEAAAQSDSLEALKRANYSSQSLTADLGSITVEPKKQQGTDKKPTGDLTDIQIFSIIGGVGGAIILIGVFILVERCCHFRKERAYRKSTQSLTSHKDQPRDNSKVYYDNNGFDGNGYTHDAPVQDDNHIEEKQ</sequence>
<keyword evidence="2" id="KW-0812">Transmembrane</keyword>
<keyword evidence="2" id="KW-0472">Membrane</keyword>
<dbReference type="Proteomes" id="UP000085678">
    <property type="component" value="Unplaced"/>
</dbReference>
<dbReference type="SMART" id="SM00200">
    <property type="entry name" value="SEA"/>
    <property type="match status" value="1"/>
</dbReference>
<name>A0A1S3HVJ3_LINAN</name>
<dbReference type="Pfam" id="PF01390">
    <property type="entry name" value="SEA"/>
    <property type="match status" value="1"/>
</dbReference>
<feature type="domain" description="DOMON" evidence="4">
    <location>
        <begin position="154"/>
        <end position="274"/>
    </location>
</feature>
<evidence type="ECO:0000313" key="5">
    <source>
        <dbReference type="Proteomes" id="UP000085678"/>
    </source>
</evidence>
<dbReference type="CDD" id="cd09631">
    <property type="entry name" value="DOMON_DOH"/>
    <property type="match status" value="2"/>
</dbReference>
<reference evidence="6" key="1">
    <citation type="submission" date="2025-08" db="UniProtKB">
        <authorList>
            <consortium name="RefSeq"/>
        </authorList>
    </citation>
    <scope>IDENTIFICATION</scope>
    <source>
        <tissue evidence="6">Gonads</tissue>
    </source>
</reference>
<dbReference type="InterPro" id="IPR045266">
    <property type="entry name" value="DOH_DOMON"/>
</dbReference>